<accession>A0ABV8QUC6</accession>
<dbReference type="RefSeq" id="WP_379708997.1">
    <property type="nucleotide sequence ID" value="NZ_JBHSCZ010000002.1"/>
</dbReference>
<organism evidence="1 2">
    <name type="scientific">Ferruginibacter yonginensis</name>
    <dbReference type="NCBI Taxonomy" id="1310416"/>
    <lineage>
        <taxon>Bacteria</taxon>
        <taxon>Pseudomonadati</taxon>
        <taxon>Bacteroidota</taxon>
        <taxon>Chitinophagia</taxon>
        <taxon>Chitinophagales</taxon>
        <taxon>Chitinophagaceae</taxon>
        <taxon>Ferruginibacter</taxon>
    </lineage>
</organism>
<dbReference type="NCBIfam" id="NF033205">
    <property type="entry name" value="IPExxxVDY"/>
    <property type="match status" value="1"/>
</dbReference>
<reference evidence="2" key="1">
    <citation type="journal article" date="2019" name="Int. J. Syst. Evol. Microbiol.">
        <title>The Global Catalogue of Microorganisms (GCM) 10K type strain sequencing project: providing services to taxonomists for standard genome sequencing and annotation.</title>
        <authorList>
            <consortium name="The Broad Institute Genomics Platform"/>
            <consortium name="The Broad Institute Genome Sequencing Center for Infectious Disease"/>
            <person name="Wu L."/>
            <person name="Ma J."/>
        </authorList>
    </citation>
    <scope>NUCLEOTIDE SEQUENCE [LARGE SCALE GENOMIC DNA]</scope>
    <source>
        <strain evidence="2">CECT 8289</strain>
    </source>
</reference>
<protein>
    <submittedName>
        <fullName evidence="1">IPExxxVDY family protein</fullName>
    </submittedName>
</protein>
<name>A0ABV8QUC6_9BACT</name>
<keyword evidence="2" id="KW-1185">Reference proteome</keyword>
<proteinExistence type="predicted"/>
<dbReference type="EMBL" id="JBHSCZ010000002">
    <property type="protein sequence ID" value="MFC4262993.1"/>
    <property type="molecule type" value="Genomic_DNA"/>
</dbReference>
<evidence type="ECO:0000313" key="1">
    <source>
        <dbReference type="EMBL" id="MFC4262993.1"/>
    </source>
</evidence>
<comment type="caution">
    <text evidence="1">The sequence shown here is derived from an EMBL/GenBank/DDBJ whole genome shotgun (WGS) entry which is preliminary data.</text>
</comment>
<evidence type="ECO:0000313" key="2">
    <source>
        <dbReference type="Proteomes" id="UP001595907"/>
    </source>
</evidence>
<gene>
    <name evidence="1" type="ORF">ACFOWM_08900</name>
</gene>
<dbReference type="InterPro" id="IPR047690">
    <property type="entry name" value="IPExxxVDY_fam"/>
</dbReference>
<sequence length="145" mass="17107">MMKIKLDVDKLLDDFFEDACLLGIVAPVKDYQFAWHINQTLGFNFILNHSIEIPLKKKGRDYYFSIYEYLVPGTSLAHYLYNNEDDGEYLLPEFKHLDFLWLTKGEMLSKTELQTLIQSLRLLPSVQLVTEMTNEKIKNKQHLIF</sequence>
<dbReference type="Proteomes" id="UP001595907">
    <property type="component" value="Unassembled WGS sequence"/>
</dbReference>